<proteinExistence type="predicted"/>
<protein>
    <submittedName>
        <fullName evidence="2">Uncharacterized protein</fullName>
    </submittedName>
</protein>
<name>X0VCT7_9ZZZZ</name>
<keyword evidence="1" id="KW-1133">Transmembrane helix</keyword>
<evidence type="ECO:0000256" key="1">
    <source>
        <dbReference type="SAM" id="Phobius"/>
    </source>
</evidence>
<feature type="transmembrane region" description="Helical" evidence="1">
    <location>
        <begin position="47"/>
        <end position="72"/>
    </location>
</feature>
<keyword evidence="1" id="KW-0472">Membrane</keyword>
<feature type="non-terminal residue" evidence="2">
    <location>
        <position position="189"/>
    </location>
</feature>
<evidence type="ECO:0000313" key="2">
    <source>
        <dbReference type="EMBL" id="GAG16160.1"/>
    </source>
</evidence>
<feature type="transmembrane region" description="Helical" evidence="1">
    <location>
        <begin position="84"/>
        <end position="107"/>
    </location>
</feature>
<dbReference type="EMBL" id="BARS01032573">
    <property type="protein sequence ID" value="GAG16160.1"/>
    <property type="molecule type" value="Genomic_DNA"/>
</dbReference>
<reference evidence="2" key="1">
    <citation type="journal article" date="2014" name="Front. Microbiol.">
        <title>High frequency of phylogenetically diverse reductive dehalogenase-homologous genes in deep subseafloor sedimentary metagenomes.</title>
        <authorList>
            <person name="Kawai M."/>
            <person name="Futagami T."/>
            <person name="Toyoda A."/>
            <person name="Takaki Y."/>
            <person name="Nishi S."/>
            <person name="Hori S."/>
            <person name="Arai W."/>
            <person name="Tsubouchi T."/>
            <person name="Morono Y."/>
            <person name="Uchiyama I."/>
            <person name="Ito T."/>
            <person name="Fujiyama A."/>
            <person name="Inagaki F."/>
            <person name="Takami H."/>
        </authorList>
    </citation>
    <scope>NUCLEOTIDE SEQUENCE</scope>
    <source>
        <strain evidence="2">Expedition CK06-06</strain>
    </source>
</reference>
<keyword evidence="1" id="KW-0812">Transmembrane</keyword>
<feature type="transmembrane region" description="Helical" evidence="1">
    <location>
        <begin position="128"/>
        <end position="151"/>
    </location>
</feature>
<feature type="transmembrane region" description="Helical" evidence="1">
    <location>
        <begin position="6"/>
        <end position="35"/>
    </location>
</feature>
<organism evidence="2">
    <name type="scientific">marine sediment metagenome</name>
    <dbReference type="NCBI Taxonomy" id="412755"/>
    <lineage>
        <taxon>unclassified sequences</taxon>
        <taxon>metagenomes</taxon>
        <taxon>ecological metagenomes</taxon>
    </lineage>
</organism>
<accession>X0VCT7</accession>
<comment type="caution">
    <text evidence="2">The sequence shown here is derived from an EMBL/GenBank/DDBJ whole genome shotgun (WGS) entry which is preliminary data.</text>
</comment>
<gene>
    <name evidence="2" type="ORF">S01H1_50551</name>
</gene>
<dbReference type="AlphaFoldDB" id="X0VCT7"/>
<sequence length="189" mass="20731">MNGLSLTIPGIVMLALVDSINPCAIAVLSLLIIAYMTHNPHEKKKALLAGFFFIAAVYIIYLIYGLVIVQFLGSIMEIFEGIELLVYGIFSLFAIALGVYNIKDFFWYKPGGLLREMPMKWRPKMQKILAGIESPAGGFVLGIFVTLFLLPCTIGPLLMAGTLLAKFGALGALPWLLLYNAIFVLPMLA</sequence>
<feature type="transmembrane region" description="Helical" evidence="1">
    <location>
        <begin position="163"/>
        <end position="185"/>
    </location>
</feature>